<organism evidence="6 7">
    <name type="scientific">Cladophialophora carrionii</name>
    <dbReference type="NCBI Taxonomy" id="86049"/>
    <lineage>
        <taxon>Eukaryota</taxon>
        <taxon>Fungi</taxon>
        <taxon>Dikarya</taxon>
        <taxon>Ascomycota</taxon>
        <taxon>Pezizomycotina</taxon>
        <taxon>Eurotiomycetes</taxon>
        <taxon>Chaetothyriomycetidae</taxon>
        <taxon>Chaetothyriales</taxon>
        <taxon>Herpotrichiellaceae</taxon>
        <taxon>Cladophialophora</taxon>
    </lineage>
</organism>
<dbReference type="GO" id="GO:0046872">
    <property type="term" value="F:metal ion binding"/>
    <property type="evidence" value="ECO:0007669"/>
    <property type="project" value="UniProtKB-KW"/>
</dbReference>
<dbReference type="AlphaFoldDB" id="A0A1C1CNZ2"/>
<dbReference type="EMBL" id="LGRB01000010">
    <property type="protein sequence ID" value="OCT50226.1"/>
    <property type="molecule type" value="Genomic_DNA"/>
</dbReference>
<dbReference type="OrthoDB" id="6119954at2759"/>
<feature type="binding site" evidence="4">
    <location>
        <position position="160"/>
    </location>
    <ligand>
        <name>Mn(2+)</name>
        <dbReference type="ChEBI" id="CHEBI:29035"/>
        <label>2</label>
    </ligand>
</feature>
<dbReference type="PANTHER" id="PTHR11014:SF63">
    <property type="entry name" value="METALLOPEPTIDASE, PUTATIVE (AFU_ORTHOLOGUE AFUA_6G09600)-RELATED"/>
    <property type="match status" value="1"/>
</dbReference>
<feature type="binding site" evidence="4">
    <location>
        <position position="126"/>
    </location>
    <ligand>
        <name>Mn(2+)</name>
        <dbReference type="ChEBI" id="CHEBI:29035"/>
        <label>2</label>
    </ligand>
</feature>
<dbReference type="eggNOG" id="ENOG502QQEM">
    <property type="taxonomic scope" value="Eukaryota"/>
</dbReference>
<dbReference type="GO" id="GO:0016787">
    <property type="term" value="F:hydrolase activity"/>
    <property type="evidence" value="ECO:0007669"/>
    <property type="project" value="UniProtKB-KW"/>
</dbReference>
<evidence type="ECO:0000256" key="1">
    <source>
        <dbReference type="ARBA" id="ARBA00006153"/>
    </source>
</evidence>
<evidence type="ECO:0000256" key="4">
    <source>
        <dbReference type="PIRSR" id="PIRSR005962-1"/>
    </source>
</evidence>
<sequence length="435" mass="46389">MGGPNATADGALFASVIKDYRPSLKPYEDLYKHCHANGELSTQEKETAALITNHLKKLSDDLDIRTGIGGHGQVAILKNGAGPTILLRADIDALPVQEKTGLDYASTKTMLDTDGLVKPVMHACGHDFHITCLLAAAETLIAARSKWSGTIVFLFQPSEERGSGARAMIDDGLYASDKHACPVPDVVLGQHVFPLQAGKTATRAGPVMSAADSFKITIYGSGGHGSMPHRTIDPVVIASHVVVRLQSIVSREVPPDETAVVTVGALQAGSTENVISDEAVLKINIRSVSAEWRERILASVKRIIQAECLAGNCPKDPLIEQTSSFPLTINDDAVAGEINKSFTAYFGPEAHDPNVKNVLGSEDFGMLGSAIDRPYCFWFFGGHDPAMYKEMQGKGEEHKIPVNHSPFFAPVVQPTLTVGVDALVVAALTYVGKGG</sequence>
<dbReference type="Pfam" id="PF07687">
    <property type="entry name" value="M20_dimer"/>
    <property type="match status" value="1"/>
</dbReference>
<keyword evidence="4" id="KW-0479">Metal-binding</keyword>
<dbReference type="FunFam" id="3.30.70.360:FF:000001">
    <property type="entry name" value="N-acetyldiaminopimelate deacetylase"/>
    <property type="match status" value="1"/>
</dbReference>
<reference evidence="7" key="1">
    <citation type="submission" date="2015-07" db="EMBL/GenBank/DDBJ databases">
        <authorList>
            <person name="Teixeira M.M."/>
            <person name="Souza R.C."/>
            <person name="Almeida L.G."/>
            <person name="Vicente V.A."/>
            <person name="de Hoog S."/>
            <person name="Bocca A.L."/>
            <person name="de Almeida S.R."/>
            <person name="Vasconcelos A.T."/>
            <person name="Felipe M.S."/>
        </authorList>
    </citation>
    <scope>NUCLEOTIDE SEQUENCE [LARGE SCALE GENOMIC DNA]</scope>
    <source>
        <strain evidence="7">KSF</strain>
    </source>
</reference>
<keyword evidence="4" id="KW-0464">Manganese</keyword>
<dbReference type="InterPro" id="IPR036264">
    <property type="entry name" value="Bact_exopeptidase_dim_dom"/>
</dbReference>
<feature type="binding site" evidence="4">
    <location>
        <position position="124"/>
    </location>
    <ligand>
        <name>Mn(2+)</name>
        <dbReference type="ChEBI" id="CHEBI:29035"/>
        <label>2</label>
    </ligand>
</feature>
<comment type="similarity">
    <text evidence="2">Belongs to the peptidase M20A family.</text>
</comment>
<evidence type="ECO:0000313" key="6">
    <source>
        <dbReference type="EMBL" id="OCT50226.1"/>
    </source>
</evidence>
<dbReference type="InterPro" id="IPR017439">
    <property type="entry name" value="Amidohydrolase"/>
</dbReference>
<comment type="cofactor">
    <cofactor evidence="4">
        <name>Mn(2+)</name>
        <dbReference type="ChEBI" id="CHEBI:29035"/>
    </cofactor>
    <text evidence="4">The Mn(2+) ion enhances activity.</text>
</comment>
<dbReference type="SUPFAM" id="SSF53187">
    <property type="entry name" value="Zn-dependent exopeptidases"/>
    <property type="match status" value="1"/>
</dbReference>
<dbReference type="VEuPathDB" id="FungiDB:G647_05757"/>
<proteinExistence type="inferred from homology"/>
<comment type="similarity">
    <text evidence="1">Belongs to the peptidase M20 family.</text>
</comment>
<name>A0A1C1CNZ2_9EURO</name>
<evidence type="ECO:0000259" key="5">
    <source>
        <dbReference type="Pfam" id="PF07687"/>
    </source>
</evidence>
<accession>A0A1C1CNZ2</accession>
<evidence type="ECO:0000256" key="2">
    <source>
        <dbReference type="ARBA" id="ARBA00006247"/>
    </source>
</evidence>
<feature type="domain" description="Peptidase M20 dimerisation" evidence="5">
    <location>
        <begin position="213"/>
        <end position="309"/>
    </location>
</feature>
<dbReference type="NCBIfam" id="TIGR01891">
    <property type="entry name" value="amidohydrolases"/>
    <property type="match status" value="1"/>
</dbReference>
<keyword evidence="7" id="KW-1185">Reference proteome</keyword>
<evidence type="ECO:0000313" key="7">
    <source>
        <dbReference type="Proteomes" id="UP000094526"/>
    </source>
</evidence>
<dbReference type="Gene3D" id="3.40.630.10">
    <property type="entry name" value="Zn peptidases"/>
    <property type="match status" value="1"/>
</dbReference>
<dbReference type="SUPFAM" id="SSF55031">
    <property type="entry name" value="Bacterial exopeptidase dimerisation domain"/>
    <property type="match status" value="1"/>
</dbReference>
<protein>
    <submittedName>
        <fullName evidence="6">Hippurate hydrolase</fullName>
    </submittedName>
</protein>
<dbReference type="InterPro" id="IPR002933">
    <property type="entry name" value="Peptidase_M20"/>
</dbReference>
<evidence type="ECO:0000256" key="3">
    <source>
        <dbReference type="ARBA" id="ARBA00022801"/>
    </source>
</evidence>
<dbReference type="VEuPathDB" id="FungiDB:CLCR_07198"/>
<dbReference type="Gene3D" id="3.30.70.360">
    <property type="match status" value="1"/>
</dbReference>
<keyword evidence="3 6" id="KW-0378">Hydrolase</keyword>
<dbReference type="Pfam" id="PF01546">
    <property type="entry name" value="Peptidase_M20"/>
    <property type="match status" value="1"/>
</dbReference>
<dbReference type="STRING" id="86049.A0A1C1CNZ2"/>
<feature type="binding site" evidence="4">
    <location>
        <position position="404"/>
    </location>
    <ligand>
        <name>Mn(2+)</name>
        <dbReference type="ChEBI" id="CHEBI:29035"/>
        <label>2</label>
    </ligand>
</feature>
<dbReference type="InterPro" id="IPR011650">
    <property type="entry name" value="Peptidase_M20_dimer"/>
</dbReference>
<feature type="binding site" evidence="4">
    <location>
        <position position="191"/>
    </location>
    <ligand>
        <name>Mn(2+)</name>
        <dbReference type="ChEBI" id="CHEBI:29035"/>
        <label>2</label>
    </ligand>
</feature>
<dbReference type="Proteomes" id="UP000094526">
    <property type="component" value="Unassembled WGS sequence"/>
</dbReference>
<gene>
    <name evidence="6" type="primary">hipO</name>
    <name evidence="6" type="ORF">CLCR_07198</name>
</gene>
<comment type="caution">
    <text evidence="6">The sequence shown here is derived from an EMBL/GenBank/DDBJ whole genome shotgun (WGS) entry which is preliminary data.</text>
</comment>
<dbReference type="PIRSF" id="PIRSF005962">
    <property type="entry name" value="Pept_M20D_amidohydro"/>
    <property type="match status" value="1"/>
</dbReference>
<dbReference type="PANTHER" id="PTHR11014">
    <property type="entry name" value="PEPTIDASE M20 FAMILY MEMBER"/>
    <property type="match status" value="1"/>
</dbReference>